<evidence type="ECO:0000313" key="3">
    <source>
        <dbReference type="EMBL" id="MED6212432.1"/>
    </source>
</evidence>
<comment type="caution">
    <text evidence="3">The sequence shown here is derived from an EMBL/GenBank/DDBJ whole genome shotgun (WGS) entry which is preliminary data.</text>
</comment>
<sequence>MSTQSVFKKLWGYSRDSLLASSVLSLSRFYFRISELHFSGFLACFCRSPFLSRLIYWEIAKKKACQNVRVPRVLSGADRDLYGWVDGEVLSQPSVVEADTLPELRREMRLAADRAAEGDYVLEAAGPSDKLPFQAPEDRTPFLWVYAELFTRLGVRLPFTGFQKEVMTRCRVVASQLHLNGWGFLLTFECVCLHFGFRPFWRESIQEFKWHYFKVLPFPGRRPFWLDDGGTPFPWVYWNFEVGDYRITALDPLETLAFEFLHSLPADSLLEDMDKQSRFDHLRAKMAEIEAAGPRSILPTPAFPATPAGPSASVSAAAVPQAPSSGAVRTKKKPPVTSSVRPISLEKEEGCEGGPFADLKQKRRKRKAQESYPEEAALGADSAWEHEVNPIDREFPTGFNFRGALDSGLTQGPIREILGPVVPEQLLGTIQQLGCNLTACLQVGIENAFAAKVKTEKELAAAKDQVDVLTAERDSALAAPLLKEKIDSLTEQLRLAEGERLSALTRMSKMEDGSKVQDVELQSCRSALEQEKKKVESLTQSSEQKQTALGEAEAAVGHWREEWKALAEETGEMVQGTFDILMDQVFHLNPAVDYSMITLDTHWDPQARRIYNPKAETQE</sequence>
<accession>A0ABU6YPU6</accession>
<evidence type="ECO:0000256" key="2">
    <source>
        <dbReference type="SAM" id="MobiDB-lite"/>
    </source>
</evidence>
<evidence type="ECO:0000313" key="4">
    <source>
        <dbReference type="Proteomes" id="UP001341840"/>
    </source>
</evidence>
<dbReference type="EMBL" id="JASCZI010242968">
    <property type="protein sequence ID" value="MED6212432.1"/>
    <property type="molecule type" value="Genomic_DNA"/>
</dbReference>
<keyword evidence="1" id="KW-0175">Coiled coil</keyword>
<organism evidence="3 4">
    <name type="scientific">Stylosanthes scabra</name>
    <dbReference type="NCBI Taxonomy" id="79078"/>
    <lineage>
        <taxon>Eukaryota</taxon>
        <taxon>Viridiplantae</taxon>
        <taxon>Streptophyta</taxon>
        <taxon>Embryophyta</taxon>
        <taxon>Tracheophyta</taxon>
        <taxon>Spermatophyta</taxon>
        <taxon>Magnoliopsida</taxon>
        <taxon>eudicotyledons</taxon>
        <taxon>Gunneridae</taxon>
        <taxon>Pentapetalae</taxon>
        <taxon>rosids</taxon>
        <taxon>fabids</taxon>
        <taxon>Fabales</taxon>
        <taxon>Fabaceae</taxon>
        <taxon>Papilionoideae</taxon>
        <taxon>50 kb inversion clade</taxon>
        <taxon>dalbergioids sensu lato</taxon>
        <taxon>Dalbergieae</taxon>
        <taxon>Pterocarpus clade</taxon>
        <taxon>Stylosanthes</taxon>
    </lineage>
</organism>
<feature type="compositionally biased region" description="Low complexity" evidence="2">
    <location>
        <begin position="299"/>
        <end position="328"/>
    </location>
</feature>
<reference evidence="3 4" key="1">
    <citation type="journal article" date="2023" name="Plants (Basel)">
        <title>Bridging the Gap: Combining Genomics and Transcriptomics Approaches to Understand Stylosanthes scabra, an Orphan Legume from the Brazilian Caatinga.</title>
        <authorList>
            <person name="Ferreira-Neto J.R.C."/>
            <person name="da Silva M.D."/>
            <person name="Binneck E."/>
            <person name="de Melo N.F."/>
            <person name="da Silva R.H."/>
            <person name="de Melo A.L.T.M."/>
            <person name="Pandolfi V."/>
            <person name="Bustamante F.O."/>
            <person name="Brasileiro-Vidal A.C."/>
            <person name="Benko-Iseppon A.M."/>
        </authorList>
    </citation>
    <scope>NUCLEOTIDE SEQUENCE [LARGE SCALE GENOMIC DNA]</scope>
    <source>
        <tissue evidence="3">Leaves</tissue>
    </source>
</reference>
<name>A0ABU6YPU6_9FABA</name>
<gene>
    <name evidence="3" type="ORF">PIB30_083308</name>
</gene>
<feature type="region of interest" description="Disordered" evidence="2">
    <location>
        <begin position="296"/>
        <end position="385"/>
    </location>
</feature>
<dbReference type="Proteomes" id="UP001341840">
    <property type="component" value="Unassembled WGS sequence"/>
</dbReference>
<feature type="coiled-coil region" evidence="1">
    <location>
        <begin position="445"/>
        <end position="548"/>
    </location>
</feature>
<proteinExistence type="predicted"/>
<evidence type="ECO:0008006" key="5">
    <source>
        <dbReference type="Google" id="ProtNLM"/>
    </source>
</evidence>
<keyword evidence="4" id="KW-1185">Reference proteome</keyword>
<evidence type="ECO:0000256" key="1">
    <source>
        <dbReference type="SAM" id="Coils"/>
    </source>
</evidence>
<protein>
    <recommendedName>
        <fullName evidence="5">Aminotransferase-like plant mobile domain-containing protein</fullName>
    </recommendedName>
</protein>